<feature type="region of interest" description="Disordered" evidence="1">
    <location>
        <begin position="80"/>
        <end position="106"/>
    </location>
</feature>
<gene>
    <name evidence="3" type="ORF">CTRG_03919</name>
</gene>
<dbReference type="VEuPathDB" id="FungiDB:CTRG_03919"/>
<evidence type="ECO:0008006" key="5">
    <source>
        <dbReference type="Google" id="ProtNLM"/>
    </source>
</evidence>
<dbReference type="KEGG" id="ctp:CTRG_03919"/>
<evidence type="ECO:0000256" key="2">
    <source>
        <dbReference type="SAM" id="Phobius"/>
    </source>
</evidence>
<evidence type="ECO:0000256" key="1">
    <source>
        <dbReference type="SAM" id="MobiDB-lite"/>
    </source>
</evidence>
<feature type="compositionally biased region" description="Polar residues" evidence="1">
    <location>
        <begin position="84"/>
        <end position="105"/>
    </location>
</feature>
<keyword evidence="2" id="KW-0812">Transmembrane</keyword>
<dbReference type="Proteomes" id="UP000002037">
    <property type="component" value="Unassembled WGS sequence"/>
</dbReference>
<dbReference type="GeneID" id="8295766"/>
<feature type="transmembrane region" description="Helical" evidence="2">
    <location>
        <begin position="6"/>
        <end position="29"/>
    </location>
</feature>
<proteinExistence type="predicted"/>
<name>C5MCG8_CANTT</name>
<dbReference type="OrthoDB" id="4082885at2759"/>
<keyword evidence="2" id="KW-1133">Transmembrane helix</keyword>
<sequence>MADSQSLAVGLAVGIPSFIVLVVVALFWYRNQNKQKKEDLRDNEFDIGLQDDHSFSQFQEELHMHKEKNDFIQTKEHERLAGDSSETSGSNDGQQHSTSTISRCLQNPYERPAITKPQSSYDFYETFIPVLLTTNQHPTPSEPGSTADISDSNINTAAGSTTSLVNYHKHSSSNDLDTLAKQLNNPAFFEKLPSRAATAKYSVKPRQVIGSPTNGNSYNNSSSDLINNYLVGETHAINDHFVYEAPKVEVTQVQPKEKQTPLEQHEESSEADATESSTSTTPFNDKHNIAH</sequence>
<evidence type="ECO:0000313" key="3">
    <source>
        <dbReference type="EMBL" id="EER32248.1"/>
    </source>
</evidence>
<accession>C5MCG8</accession>
<reference evidence="3 4" key="1">
    <citation type="journal article" date="2009" name="Nature">
        <title>Evolution of pathogenicity and sexual reproduction in eight Candida genomes.</title>
        <authorList>
            <person name="Butler G."/>
            <person name="Rasmussen M.D."/>
            <person name="Lin M.F."/>
            <person name="Santos M.A."/>
            <person name="Sakthikumar S."/>
            <person name="Munro C.A."/>
            <person name="Rheinbay E."/>
            <person name="Grabherr M."/>
            <person name="Forche A."/>
            <person name="Reedy J.L."/>
            <person name="Agrafioti I."/>
            <person name="Arnaud M.B."/>
            <person name="Bates S."/>
            <person name="Brown A.J."/>
            <person name="Brunke S."/>
            <person name="Costanzo M.C."/>
            <person name="Fitzpatrick D.A."/>
            <person name="de Groot P.W."/>
            <person name="Harris D."/>
            <person name="Hoyer L.L."/>
            <person name="Hube B."/>
            <person name="Klis F.M."/>
            <person name="Kodira C."/>
            <person name="Lennard N."/>
            <person name="Logue M.E."/>
            <person name="Martin R."/>
            <person name="Neiman A.M."/>
            <person name="Nikolaou E."/>
            <person name="Quail M.A."/>
            <person name="Quinn J."/>
            <person name="Santos M.C."/>
            <person name="Schmitzberger F.F."/>
            <person name="Sherlock G."/>
            <person name="Shah P."/>
            <person name="Silverstein K.A."/>
            <person name="Skrzypek M.S."/>
            <person name="Soll D."/>
            <person name="Staggs R."/>
            <person name="Stansfield I."/>
            <person name="Stumpf M.P."/>
            <person name="Sudbery P.E."/>
            <person name="Srikantha T."/>
            <person name="Zeng Q."/>
            <person name="Berman J."/>
            <person name="Berriman M."/>
            <person name="Heitman J."/>
            <person name="Gow N.A."/>
            <person name="Lorenz M.C."/>
            <person name="Birren B.W."/>
            <person name="Kellis M."/>
            <person name="Cuomo C.A."/>
        </authorList>
    </citation>
    <scope>NUCLEOTIDE SEQUENCE [LARGE SCALE GENOMIC DNA]</scope>
    <source>
        <strain evidence="4">ATCC MYA-3404 / T1</strain>
    </source>
</reference>
<evidence type="ECO:0000313" key="4">
    <source>
        <dbReference type="Proteomes" id="UP000002037"/>
    </source>
</evidence>
<dbReference type="AlphaFoldDB" id="C5MCG8"/>
<feature type="compositionally biased region" description="Basic and acidic residues" evidence="1">
    <location>
        <begin position="255"/>
        <end position="268"/>
    </location>
</feature>
<dbReference type="eggNOG" id="ENOG502RZI6">
    <property type="taxonomic scope" value="Eukaryota"/>
</dbReference>
<dbReference type="HOGENOM" id="CLU_075100_0_0_1"/>
<organism evidence="3 4">
    <name type="scientific">Candida tropicalis (strain ATCC MYA-3404 / T1)</name>
    <name type="common">Yeast</name>
    <dbReference type="NCBI Taxonomy" id="294747"/>
    <lineage>
        <taxon>Eukaryota</taxon>
        <taxon>Fungi</taxon>
        <taxon>Dikarya</taxon>
        <taxon>Ascomycota</taxon>
        <taxon>Saccharomycotina</taxon>
        <taxon>Pichiomycetes</taxon>
        <taxon>Debaryomycetaceae</taxon>
        <taxon>Candida/Lodderomyces clade</taxon>
        <taxon>Candida</taxon>
    </lineage>
</organism>
<dbReference type="RefSeq" id="XP_002549622.1">
    <property type="nucleotide sequence ID" value="XM_002549576.1"/>
</dbReference>
<protein>
    <recommendedName>
        <fullName evidence="5">Suppressor of lethality of KEX2 GAS1 double null mutant protein 1</fullName>
    </recommendedName>
</protein>
<feature type="region of interest" description="Disordered" evidence="1">
    <location>
        <begin position="252"/>
        <end position="291"/>
    </location>
</feature>
<keyword evidence="2" id="KW-0472">Membrane</keyword>
<keyword evidence="4" id="KW-1185">Reference proteome</keyword>
<dbReference type="EMBL" id="GG692399">
    <property type="protein sequence ID" value="EER32248.1"/>
    <property type="molecule type" value="Genomic_DNA"/>
</dbReference>